<sequence length="97" mass="11171">MWYLRCSDTKCEATGKMVPMESLTDSTVTLTKEHLHELPTEYTEAVNTLRKTIRERCGSENKDLRIIFDEECNKGNTGLCYMSGESKNPHRNAMWPP</sequence>
<organism evidence="1 2">
    <name type="scientific">Apolygus lucorum</name>
    <name type="common">Small green plant bug</name>
    <name type="synonym">Lygocoris lucorum</name>
    <dbReference type="NCBI Taxonomy" id="248454"/>
    <lineage>
        <taxon>Eukaryota</taxon>
        <taxon>Metazoa</taxon>
        <taxon>Ecdysozoa</taxon>
        <taxon>Arthropoda</taxon>
        <taxon>Hexapoda</taxon>
        <taxon>Insecta</taxon>
        <taxon>Pterygota</taxon>
        <taxon>Neoptera</taxon>
        <taxon>Paraneoptera</taxon>
        <taxon>Hemiptera</taxon>
        <taxon>Heteroptera</taxon>
        <taxon>Panheteroptera</taxon>
        <taxon>Cimicomorpha</taxon>
        <taxon>Miridae</taxon>
        <taxon>Mirini</taxon>
        <taxon>Apolygus</taxon>
    </lineage>
</organism>
<evidence type="ECO:0000313" key="2">
    <source>
        <dbReference type="Proteomes" id="UP000466442"/>
    </source>
</evidence>
<comment type="caution">
    <text evidence="1">The sequence shown here is derived from an EMBL/GenBank/DDBJ whole genome shotgun (WGS) entry which is preliminary data.</text>
</comment>
<gene>
    <name evidence="1" type="ORF">GE061_012261</name>
</gene>
<dbReference type="EMBL" id="WIXP02000004">
    <property type="protein sequence ID" value="KAF6211746.1"/>
    <property type="molecule type" value="Genomic_DNA"/>
</dbReference>
<reference evidence="1" key="1">
    <citation type="journal article" date="2021" name="Mol. Ecol. Resour.">
        <title>Apolygus lucorum genome provides insights into omnivorousness and mesophyll feeding.</title>
        <authorList>
            <person name="Liu Y."/>
            <person name="Liu H."/>
            <person name="Wang H."/>
            <person name="Huang T."/>
            <person name="Liu B."/>
            <person name="Yang B."/>
            <person name="Yin L."/>
            <person name="Li B."/>
            <person name="Zhang Y."/>
            <person name="Zhang S."/>
            <person name="Jiang F."/>
            <person name="Zhang X."/>
            <person name="Ren Y."/>
            <person name="Wang B."/>
            <person name="Wang S."/>
            <person name="Lu Y."/>
            <person name="Wu K."/>
            <person name="Fan W."/>
            <person name="Wang G."/>
        </authorList>
    </citation>
    <scope>NUCLEOTIDE SEQUENCE</scope>
    <source>
        <strain evidence="1">12Hb</strain>
    </source>
</reference>
<proteinExistence type="predicted"/>
<evidence type="ECO:0000313" key="1">
    <source>
        <dbReference type="EMBL" id="KAF6211746.1"/>
    </source>
</evidence>
<accession>A0A8S9XUH7</accession>
<dbReference type="AlphaFoldDB" id="A0A8S9XUH7"/>
<dbReference type="Proteomes" id="UP000466442">
    <property type="component" value="Unassembled WGS sequence"/>
</dbReference>
<keyword evidence="2" id="KW-1185">Reference proteome</keyword>
<name>A0A8S9XUH7_APOLU</name>
<protein>
    <submittedName>
        <fullName evidence="1">Uncharacterized protein</fullName>
    </submittedName>
</protein>